<evidence type="ECO:0000256" key="1">
    <source>
        <dbReference type="SAM" id="MobiDB-lite"/>
    </source>
</evidence>
<feature type="compositionally biased region" description="Low complexity" evidence="1">
    <location>
        <begin position="1009"/>
        <end position="1022"/>
    </location>
</feature>
<keyword evidence="4" id="KW-1185">Reference proteome</keyword>
<name>A0AAN7YDY1_9EURO</name>
<keyword evidence="2" id="KW-0472">Membrane</keyword>
<feature type="compositionally biased region" description="Polar residues" evidence="1">
    <location>
        <begin position="453"/>
        <end position="462"/>
    </location>
</feature>
<keyword evidence="2" id="KW-0812">Transmembrane</keyword>
<comment type="caution">
    <text evidence="3">The sequence shown here is derived from an EMBL/GenBank/DDBJ whole genome shotgun (WGS) entry which is preliminary data.</text>
</comment>
<feature type="region of interest" description="Disordered" evidence="1">
    <location>
        <begin position="247"/>
        <end position="306"/>
    </location>
</feature>
<reference evidence="3 4" key="1">
    <citation type="submission" date="2023-08" db="EMBL/GenBank/DDBJ databases">
        <title>Black Yeasts Isolated from many extreme environments.</title>
        <authorList>
            <person name="Coleine C."/>
            <person name="Stajich J.E."/>
            <person name="Selbmann L."/>
        </authorList>
    </citation>
    <scope>NUCLEOTIDE SEQUENCE [LARGE SCALE GENOMIC DNA]</scope>
    <source>
        <strain evidence="3 4">CCFEE 5910</strain>
    </source>
</reference>
<feature type="region of interest" description="Disordered" evidence="1">
    <location>
        <begin position="948"/>
        <end position="1032"/>
    </location>
</feature>
<dbReference type="Proteomes" id="UP001309876">
    <property type="component" value="Unassembled WGS sequence"/>
</dbReference>
<gene>
    <name evidence="3" type="ORF">LTR05_006525</name>
</gene>
<evidence type="ECO:0000313" key="3">
    <source>
        <dbReference type="EMBL" id="KAK5082645.1"/>
    </source>
</evidence>
<feature type="compositionally biased region" description="Low complexity" evidence="1">
    <location>
        <begin position="576"/>
        <end position="592"/>
    </location>
</feature>
<protein>
    <submittedName>
        <fullName evidence="3">Uncharacterized protein</fullName>
    </submittedName>
</protein>
<feature type="compositionally biased region" description="Basic and acidic residues" evidence="1">
    <location>
        <begin position="275"/>
        <end position="288"/>
    </location>
</feature>
<proteinExistence type="predicted"/>
<feature type="compositionally biased region" description="Polar residues" evidence="1">
    <location>
        <begin position="187"/>
        <end position="200"/>
    </location>
</feature>
<evidence type="ECO:0000313" key="4">
    <source>
        <dbReference type="Proteomes" id="UP001309876"/>
    </source>
</evidence>
<feature type="region of interest" description="Disordered" evidence="1">
    <location>
        <begin position="453"/>
        <end position="485"/>
    </location>
</feature>
<organism evidence="3 4">
    <name type="scientific">Lithohypha guttulata</name>
    <dbReference type="NCBI Taxonomy" id="1690604"/>
    <lineage>
        <taxon>Eukaryota</taxon>
        <taxon>Fungi</taxon>
        <taxon>Dikarya</taxon>
        <taxon>Ascomycota</taxon>
        <taxon>Pezizomycotina</taxon>
        <taxon>Eurotiomycetes</taxon>
        <taxon>Chaetothyriomycetidae</taxon>
        <taxon>Chaetothyriales</taxon>
        <taxon>Trichomeriaceae</taxon>
        <taxon>Lithohypha</taxon>
    </lineage>
</organism>
<keyword evidence="2" id="KW-1133">Transmembrane helix</keyword>
<feature type="region of interest" description="Disordered" evidence="1">
    <location>
        <begin position="648"/>
        <end position="704"/>
    </location>
</feature>
<dbReference type="EMBL" id="JAVRRJ010000007">
    <property type="protein sequence ID" value="KAK5082645.1"/>
    <property type="molecule type" value="Genomic_DNA"/>
</dbReference>
<feature type="compositionally biased region" description="Polar residues" evidence="1">
    <location>
        <begin position="648"/>
        <end position="662"/>
    </location>
</feature>
<dbReference type="AlphaFoldDB" id="A0AAN7YDY1"/>
<accession>A0AAN7YDY1</accession>
<feature type="region of interest" description="Disordered" evidence="1">
    <location>
        <begin position="503"/>
        <end position="595"/>
    </location>
</feature>
<evidence type="ECO:0000256" key="2">
    <source>
        <dbReference type="SAM" id="Phobius"/>
    </source>
</evidence>
<feature type="region of interest" description="Disordered" evidence="1">
    <location>
        <begin position="187"/>
        <end position="219"/>
    </location>
</feature>
<feature type="transmembrane region" description="Helical" evidence="2">
    <location>
        <begin position="7"/>
        <end position="32"/>
    </location>
</feature>
<feature type="region of interest" description="Disordered" evidence="1">
    <location>
        <begin position="146"/>
        <end position="167"/>
    </location>
</feature>
<feature type="compositionally biased region" description="Polar residues" evidence="1">
    <location>
        <begin position="680"/>
        <end position="704"/>
    </location>
</feature>
<sequence length="1163" mass="126318">MAISMESLCMLTLAISFGIFPFLCILFTTILVRPRLADLQEKVLASPEIQQLKNEVCVSRKAETHSQRIVDRLVGKLIVNSARTRKEQRKVRAAAKEARRLRKQFKPLQKMVVSMIEHYNTHHWKPNSFRRAHVLERRIQALEKEIAEGRSRKSQSSLNSAKEKSEIDQRVAATVSELVAQLSFNLAPSSSDTPQPSSNFLQPLSSQTPPPPNEDCQSNAWESDATTVQKDIVSATLVQDVKITDDRTQDEETASLDAVNAKTTEREPVAASLEHTIEEQSEDSKSPDSNKVPAHNALLPSGSDKRVSIATSRSLIPLENEDNEASTVIPQTQDSLVGYEPASRQPKAVSEDREESSVVDFQPNHALGLADSNLDHQSAITAKKPRVTWAIPLEQEAPQDNAEENAVTLEALPTSLPSSAQQDADGLVIPQTSPANMMPEAQSTILTSVSTDNYSSEANQGQPDECSKATQEEVADTPGSMTPSITVYSTTSTFAAEVPPVQPDSVIDISNSSDAAPPTNHPPSFSPWKDFNQVSVPGESTLPNVELSKGKYQESVSDFKTAPLEERDVDDETPQSPSTSSSDIASNSTSHTPVVQPEIQEAFDAYVADTAMAETDNGYRDNEEQQDDHTMDVDDVENDDVDMVDQPVSSMSSQHVDNINPRSTEDAKGVDTQGNGSGASGNTQGHATPTPQQGPVTSTLSTNFSTPYPSGISAVNVDVPPAAPAAPALQVIIEPSPAAGYQSPGNGVLPLPQAQSPYQNPATLPSPHPAVIQATPVPESGDSHLLVSDEDVPAAVDETPAMQAAAERREDYDRLAIDIGVCKDMLKDLLSLRLPDADSELRKFQTDVIEEKLGEIEKEQQDVVTNQELNNDARFKDDQVRQFMSTPPRYSLEQAQEMAKTYFPEEPADRLQKHKVKELHAVSQRAADAAAAAAAAAGWDAVRDISTYIDPQPDQGRAQASASPTPRTPARVPGRVPAQSSTSKPKENPAAGPATPSSKARTADHKPDTASTPTATQPTPTSVSKRKPGDDSNFAEAKNLLDSYGTLIHHCHILMHLMRYCDQIEANPSVAPSLKQYAKDIKVIAKKEQEEYETDAEEKKLKVNELARPMSEGARVKFKTKILEIKKTEVQLPSGHFLNVAKCVLQSSPAKAYFRSIQHAKGS</sequence>